<gene>
    <name evidence="2" type="ORF">PENNAL_c0592G10369</name>
</gene>
<evidence type="ECO:0000313" key="2">
    <source>
        <dbReference type="EMBL" id="OQE48043.1"/>
    </source>
</evidence>
<accession>A0A1V6VC43</accession>
<dbReference type="AlphaFoldDB" id="A0A1V6VC43"/>
<reference evidence="3" key="1">
    <citation type="journal article" date="2017" name="Nat. Microbiol.">
        <title>Global analysis of biosynthetic gene clusters reveals vast potential of secondary metabolite production in Penicillium species.</title>
        <authorList>
            <person name="Nielsen J.C."/>
            <person name="Grijseels S."/>
            <person name="Prigent S."/>
            <person name="Ji B."/>
            <person name="Dainat J."/>
            <person name="Nielsen K.F."/>
            <person name="Frisvad J.C."/>
            <person name="Workman M."/>
            <person name="Nielsen J."/>
        </authorList>
    </citation>
    <scope>NUCLEOTIDE SEQUENCE [LARGE SCALE GENOMIC DNA]</scope>
    <source>
        <strain evidence="3">IBT 13039</strain>
    </source>
</reference>
<dbReference type="EMBL" id="MOOB01000592">
    <property type="protein sequence ID" value="OQE48043.1"/>
    <property type="molecule type" value="Genomic_DNA"/>
</dbReference>
<feature type="non-terminal residue" evidence="2">
    <location>
        <position position="51"/>
    </location>
</feature>
<proteinExistence type="predicted"/>
<keyword evidence="3" id="KW-1185">Reference proteome</keyword>
<comment type="caution">
    <text evidence="2">The sequence shown here is derived from an EMBL/GenBank/DDBJ whole genome shotgun (WGS) entry which is preliminary data.</text>
</comment>
<organism evidence="2 3">
    <name type="scientific">Penicillium nalgiovense</name>
    <dbReference type="NCBI Taxonomy" id="60175"/>
    <lineage>
        <taxon>Eukaryota</taxon>
        <taxon>Fungi</taxon>
        <taxon>Dikarya</taxon>
        <taxon>Ascomycota</taxon>
        <taxon>Pezizomycotina</taxon>
        <taxon>Eurotiomycetes</taxon>
        <taxon>Eurotiomycetidae</taxon>
        <taxon>Eurotiales</taxon>
        <taxon>Aspergillaceae</taxon>
        <taxon>Penicillium</taxon>
    </lineage>
</organism>
<feature type="region of interest" description="Disordered" evidence="1">
    <location>
        <begin position="29"/>
        <end position="51"/>
    </location>
</feature>
<name>A0A1V6VC43_PENNA</name>
<evidence type="ECO:0000313" key="3">
    <source>
        <dbReference type="Proteomes" id="UP000191691"/>
    </source>
</evidence>
<protein>
    <submittedName>
        <fullName evidence="2">Uncharacterized protein</fullName>
    </submittedName>
</protein>
<dbReference type="Proteomes" id="UP000191691">
    <property type="component" value="Unassembled WGS sequence"/>
</dbReference>
<evidence type="ECO:0000256" key="1">
    <source>
        <dbReference type="SAM" id="MobiDB-lite"/>
    </source>
</evidence>
<feature type="non-terminal residue" evidence="2">
    <location>
        <position position="1"/>
    </location>
</feature>
<sequence>AKNEKILRLLLLAGGLVLTARLSAEFLERHQMSSEDNEDHAFDTSSLRHLK</sequence>